<dbReference type="KEGG" id="minf:MESINF_2127"/>
<evidence type="ECO:0000256" key="8">
    <source>
        <dbReference type="SAM" id="Phobius"/>
    </source>
</evidence>
<dbReference type="GO" id="GO:0015744">
    <property type="term" value="P:succinate transport"/>
    <property type="evidence" value="ECO:0007669"/>
    <property type="project" value="TreeGrafter"/>
</dbReference>
<feature type="domain" description="Threonine/Serine exporter ThrE" evidence="9">
    <location>
        <begin position="5"/>
        <end position="131"/>
    </location>
</feature>
<dbReference type="InterPro" id="IPR024528">
    <property type="entry name" value="ThrE_2"/>
</dbReference>
<protein>
    <recommendedName>
        <fullName evidence="9">Threonine/Serine exporter ThrE domain-containing protein</fullName>
    </recommendedName>
</protein>
<keyword evidence="11" id="KW-1185">Reference proteome</keyword>
<evidence type="ECO:0000256" key="5">
    <source>
        <dbReference type="ARBA" id="ARBA00022989"/>
    </source>
</evidence>
<feature type="transmembrane region" description="Helical" evidence="8">
    <location>
        <begin position="115"/>
        <end position="135"/>
    </location>
</feature>
<feature type="transmembrane region" description="Helical" evidence="8">
    <location>
        <begin position="75"/>
        <end position="95"/>
    </location>
</feature>
<reference evidence="10 11" key="1">
    <citation type="submission" date="2017-01" db="EMBL/GenBank/DDBJ databases">
        <authorList>
            <person name="Erauso G."/>
        </authorList>
    </citation>
    <scope>NUCLEOTIDE SEQUENCE [LARGE SCALE GENOMIC DNA]</scope>
    <source>
        <strain evidence="10">MESINF1</strain>
    </source>
</reference>
<evidence type="ECO:0000256" key="4">
    <source>
        <dbReference type="ARBA" id="ARBA00022692"/>
    </source>
</evidence>
<feature type="transmembrane region" description="Helical" evidence="8">
    <location>
        <begin position="43"/>
        <end position="63"/>
    </location>
</feature>
<evidence type="ECO:0000313" key="11">
    <source>
        <dbReference type="Proteomes" id="UP000250796"/>
    </source>
</evidence>
<evidence type="ECO:0000313" key="10">
    <source>
        <dbReference type="EMBL" id="SSC13567.1"/>
    </source>
</evidence>
<keyword evidence="5 8" id="KW-1133">Transmembrane helix</keyword>
<keyword evidence="4 8" id="KW-0812">Transmembrane</keyword>
<sequence>MIFRVLASFIAGAGFAVIFSVPTSIIPIASCVAALGWLVYELALGLLGLALSVFLSSLIIGILSRLIATLKNLPLQPLIVVGIVPLVPGSSAFYAMQNFMSEDLFKAFEYSYLTFSSASGIVIGLVASSTVFKIIEKIIELHSKNNNF</sequence>
<evidence type="ECO:0000256" key="1">
    <source>
        <dbReference type="ARBA" id="ARBA00004651"/>
    </source>
</evidence>
<comment type="similarity">
    <text evidence="7">Belongs to the ThrE exporter (TC 2.A.79) family.</text>
</comment>
<name>A0A7Z7PPM0_9BACT</name>
<dbReference type="Pfam" id="PF12821">
    <property type="entry name" value="ThrE_2"/>
    <property type="match status" value="1"/>
</dbReference>
<dbReference type="RefSeq" id="WP_169699703.1">
    <property type="nucleotide sequence ID" value="NZ_LS974202.1"/>
</dbReference>
<dbReference type="Proteomes" id="UP000250796">
    <property type="component" value="Chromosome MESINF"/>
</dbReference>
<keyword evidence="2" id="KW-1003">Cell membrane</keyword>
<organism evidence="10 11">
    <name type="scientific">Mesotoga infera</name>
    <dbReference type="NCBI Taxonomy" id="1236046"/>
    <lineage>
        <taxon>Bacteria</taxon>
        <taxon>Thermotogati</taxon>
        <taxon>Thermotogota</taxon>
        <taxon>Thermotogae</taxon>
        <taxon>Kosmotogales</taxon>
        <taxon>Kosmotogaceae</taxon>
        <taxon>Mesotoga</taxon>
    </lineage>
</organism>
<evidence type="ECO:0000259" key="9">
    <source>
        <dbReference type="Pfam" id="PF12821"/>
    </source>
</evidence>
<dbReference type="PANTHER" id="PTHR34390">
    <property type="entry name" value="UPF0442 PROTEIN YJJB-RELATED"/>
    <property type="match status" value="1"/>
</dbReference>
<evidence type="ECO:0000256" key="3">
    <source>
        <dbReference type="ARBA" id="ARBA00022519"/>
    </source>
</evidence>
<gene>
    <name evidence="10" type="ORF">MESINF_2127</name>
</gene>
<evidence type="ECO:0000256" key="2">
    <source>
        <dbReference type="ARBA" id="ARBA00022475"/>
    </source>
</evidence>
<dbReference type="InterPro" id="IPR050539">
    <property type="entry name" value="ThrE_Dicarb/AminoAcid_Exp"/>
</dbReference>
<dbReference type="AlphaFoldDB" id="A0A7Z7PPM0"/>
<proteinExistence type="inferred from homology"/>
<evidence type="ECO:0000256" key="7">
    <source>
        <dbReference type="ARBA" id="ARBA00034125"/>
    </source>
</evidence>
<comment type="subcellular location">
    <subcellularLocation>
        <location evidence="1">Cell membrane</location>
        <topology evidence="1">Multi-pass membrane protein</topology>
    </subcellularLocation>
</comment>
<evidence type="ECO:0000256" key="6">
    <source>
        <dbReference type="ARBA" id="ARBA00023136"/>
    </source>
</evidence>
<accession>A0A7Z7PPM0</accession>
<keyword evidence="3" id="KW-0997">Cell inner membrane</keyword>
<dbReference type="GO" id="GO:0005886">
    <property type="term" value="C:plasma membrane"/>
    <property type="evidence" value="ECO:0007669"/>
    <property type="project" value="UniProtKB-SubCell"/>
</dbReference>
<keyword evidence="6 8" id="KW-0472">Membrane</keyword>
<dbReference type="PANTHER" id="PTHR34390:SF1">
    <property type="entry name" value="SUCCINATE TRANSPORTER SUBUNIT YJJB-RELATED"/>
    <property type="match status" value="1"/>
</dbReference>
<dbReference type="EMBL" id="LS974202">
    <property type="protein sequence ID" value="SSC13567.1"/>
    <property type="molecule type" value="Genomic_DNA"/>
</dbReference>